<dbReference type="AlphaFoldDB" id="A0A6B3LEC9"/>
<reference evidence="7 8" key="1">
    <citation type="submission" date="2020-12" db="EMBL/GenBank/DDBJ databases">
        <title>Sulforoseuscoccus oceanibium gen. nov., sp. nov., a representative of the phylum Verrucomicrobia with special cytoplasmic membrane, and proposal of Sulforoseuscoccusaceae fam. nov.</title>
        <authorList>
            <person name="Xi F."/>
        </authorList>
    </citation>
    <scope>NUCLEOTIDE SEQUENCE [LARGE SCALE GENOMIC DNA]</scope>
    <source>
        <strain evidence="7 8">T37</strain>
    </source>
</reference>
<keyword evidence="8" id="KW-1185">Reference proteome</keyword>
<proteinExistence type="inferred from homology"/>
<evidence type="ECO:0000256" key="3">
    <source>
        <dbReference type="ARBA" id="ARBA00022475"/>
    </source>
</evidence>
<evidence type="ECO:0000313" key="7">
    <source>
        <dbReference type="EMBL" id="QQL44639.1"/>
    </source>
</evidence>
<keyword evidence="4" id="KW-0812">Transmembrane</keyword>
<dbReference type="PANTHER" id="PTHR43044">
    <property type="match status" value="1"/>
</dbReference>
<dbReference type="KEGG" id="soa:G3M56_012220"/>
<evidence type="ECO:0000256" key="2">
    <source>
        <dbReference type="ARBA" id="ARBA00008929"/>
    </source>
</evidence>
<evidence type="ECO:0000256" key="6">
    <source>
        <dbReference type="ARBA" id="ARBA00023136"/>
    </source>
</evidence>
<dbReference type="EMBL" id="CP066776">
    <property type="protein sequence ID" value="QQL44639.1"/>
    <property type="molecule type" value="Genomic_DNA"/>
</dbReference>
<comment type="subcellular location">
    <subcellularLocation>
        <location evidence="1">Cell membrane</location>
        <topology evidence="1">Multi-pass membrane protein</topology>
    </subcellularLocation>
</comment>
<evidence type="ECO:0000256" key="1">
    <source>
        <dbReference type="ARBA" id="ARBA00004651"/>
    </source>
</evidence>
<evidence type="ECO:0000313" key="8">
    <source>
        <dbReference type="Proteomes" id="UP000475117"/>
    </source>
</evidence>
<dbReference type="RefSeq" id="WP_164364380.1">
    <property type="nucleotide sequence ID" value="NZ_CP066776.1"/>
</dbReference>
<keyword evidence="5" id="KW-1133">Transmembrane helix</keyword>
<organism evidence="7 8">
    <name type="scientific">Sulfuriroseicoccus oceanibius</name>
    <dbReference type="NCBI Taxonomy" id="2707525"/>
    <lineage>
        <taxon>Bacteria</taxon>
        <taxon>Pseudomonadati</taxon>
        <taxon>Verrucomicrobiota</taxon>
        <taxon>Verrucomicrobiia</taxon>
        <taxon>Verrucomicrobiales</taxon>
        <taxon>Verrucomicrobiaceae</taxon>
        <taxon>Sulfuriroseicoccus</taxon>
    </lineage>
</organism>
<name>A0A6B3LEC9_9BACT</name>
<dbReference type="Pfam" id="PF03916">
    <property type="entry name" value="NrfD"/>
    <property type="match status" value="1"/>
</dbReference>
<dbReference type="InterPro" id="IPR005614">
    <property type="entry name" value="NrfD-like"/>
</dbReference>
<dbReference type="PANTHER" id="PTHR43044:SF2">
    <property type="entry name" value="POLYSULPHIDE REDUCTASE NRFD"/>
    <property type="match status" value="1"/>
</dbReference>
<keyword evidence="6" id="KW-0472">Membrane</keyword>
<evidence type="ECO:0000256" key="4">
    <source>
        <dbReference type="ARBA" id="ARBA00022692"/>
    </source>
</evidence>
<accession>A0A6B3LEC9</accession>
<comment type="similarity">
    <text evidence="2">Belongs to the NrfD family.</text>
</comment>
<dbReference type="GO" id="GO:0005886">
    <property type="term" value="C:plasma membrane"/>
    <property type="evidence" value="ECO:0007669"/>
    <property type="project" value="UniProtKB-SubCell"/>
</dbReference>
<protein>
    <submittedName>
        <fullName evidence="7">Polysulfide reductase NrfD</fullName>
    </submittedName>
</protein>
<keyword evidence="3" id="KW-1003">Cell membrane</keyword>
<dbReference type="Proteomes" id="UP000475117">
    <property type="component" value="Chromosome"/>
</dbReference>
<evidence type="ECO:0000256" key="5">
    <source>
        <dbReference type="ARBA" id="ARBA00022989"/>
    </source>
</evidence>
<sequence length="504" mass="56898">MADATTAKSSATASAGQPQLEVLEREELILNNRSYAWITDRICGIVENRMPLLWWIIFIPSAIIALLGVGGGLTYLVSTGVGVWGNNNSLMWGWPIVNFVFWIGIGHAGTLISAILFLTRQNWRTSINRAAEAMTIFAVCCAGIFPAFHVGRVWMAWFLAPIPNANAIWQNFKSPLLWDVFAVSTYFTVSLIFWYIGMVPDLASIRDRAKNKFRKFAYGVLALGWRGGNRQWRHYEMCYLLLAALSTPLVLSVHTIVSFDFATSVVPGWHTTIFPPYFVAGAIFGGFAMVLTMMVPARKIFGLEDLITMKHIDNMAKIIAFTGCLVGYAYLMELFIAWYGQNKFEWAAFAKRIGADEDSPYAWSYFVMMFCNVVSPQFFWFEKCRKNLWVVMGVAMLVNIGMWFERFVIIVTTLARMWFPGDWQYYSASPVDVMTFVGTIGMFLALFMLFLRFLPCVNIAEVKWTLLSSNVHHDEMEEAKKAAGAKCYEADGEVITGKRTGGNC</sequence>
<gene>
    <name evidence="7" type="primary">nrfD</name>
    <name evidence="7" type="ORF">G3M56_012220</name>
</gene>